<accession>F8FLX1</accession>
<dbReference type="InterPro" id="IPR012338">
    <property type="entry name" value="Beta-lactam/transpept-like"/>
</dbReference>
<dbReference type="Gene3D" id="3.40.710.10">
    <property type="entry name" value="DD-peptidase/beta-lactamase superfamily"/>
    <property type="match status" value="1"/>
</dbReference>
<dbReference type="PATRIC" id="fig|1036673.3.peg.5924"/>
<dbReference type="GO" id="GO:0071555">
    <property type="term" value="P:cell wall organization"/>
    <property type="evidence" value="ECO:0007669"/>
    <property type="project" value="TreeGrafter"/>
</dbReference>
<dbReference type="GO" id="GO:0008658">
    <property type="term" value="F:penicillin binding"/>
    <property type="evidence" value="ECO:0007669"/>
    <property type="project" value="InterPro"/>
</dbReference>
<dbReference type="InterPro" id="IPR001460">
    <property type="entry name" value="PCN-bd_Tpept"/>
</dbReference>
<dbReference type="RefSeq" id="WP_013920031.1">
    <property type="nucleotide sequence ID" value="NC_015690.1"/>
</dbReference>
<dbReference type="AlphaFoldDB" id="F8FLX1"/>
<dbReference type="HOGENOM" id="CLU_009289_6_3_9"/>
<reference evidence="8" key="1">
    <citation type="submission" date="2011-06" db="EMBL/GenBank/DDBJ databases">
        <title>Complete genome sequence of Paenibacillus mucilaginosus KNP414.</title>
        <authorList>
            <person name="Wang J."/>
            <person name="Hu S."/>
            <person name="Hu X."/>
            <person name="Zhang B."/>
            <person name="Dong D."/>
            <person name="Zhang S."/>
            <person name="Zhao K."/>
            <person name="Wu D."/>
        </authorList>
    </citation>
    <scope>NUCLEOTIDE SEQUENCE [LARGE SCALE GENOMIC DNA]</scope>
    <source>
        <strain evidence="8">KNP414</strain>
    </source>
</reference>
<keyword evidence="3 4" id="KW-0472">Membrane</keyword>
<dbReference type="GO" id="GO:0005886">
    <property type="term" value="C:plasma membrane"/>
    <property type="evidence" value="ECO:0007669"/>
    <property type="project" value="TreeGrafter"/>
</dbReference>
<name>F8FLX1_PAEMK</name>
<dbReference type="Proteomes" id="UP000006620">
    <property type="component" value="Chromosome"/>
</dbReference>
<dbReference type="PANTHER" id="PTHR30627">
    <property type="entry name" value="PEPTIDOGLYCAN D,D-TRANSPEPTIDASE"/>
    <property type="match status" value="1"/>
</dbReference>
<evidence type="ECO:0000259" key="5">
    <source>
        <dbReference type="Pfam" id="PF00905"/>
    </source>
</evidence>
<dbReference type="Pfam" id="PF00905">
    <property type="entry name" value="Transpeptidase"/>
    <property type="match status" value="1"/>
</dbReference>
<evidence type="ECO:0008006" key="9">
    <source>
        <dbReference type="Google" id="ProtNLM"/>
    </source>
</evidence>
<evidence type="ECO:0000313" key="7">
    <source>
        <dbReference type="EMBL" id="AEI44887.1"/>
    </source>
</evidence>
<dbReference type="InterPro" id="IPR050515">
    <property type="entry name" value="Beta-lactam/transpept"/>
</dbReference>
<protein>
    <recommendedName>
        <fullName evidence="9">Penicillin-binding protein</fullName>
    </recommendedName>
</protein>
<dbReference type="SUPFAM" id="SSF56519">
    <property type="entry name" value="Penicillin binding protein dimerisation domain"/>
    <property type="match status" value="1"/>
</dbReference>
<dbReference type="InterPro" id="IPR005311">
    <property type="entry name" value="PBP_dimer"/>
</dbReference>
<evidence type="ECO:0000313" key="8">
    <source>
        <dbReference type="Proteomes" id="UP000006620"/>
    </source>
</evidence>
<dbReference type="KEGG" id="pms:KNP414_06366"/>
<gene>
    <name evidence="7" type="ordered locus">KNP414_06366</name>
</gene>
<organism evidence="7 8">
    <name type="scientific">Paenibacillus mucilaginosus (strain KNP414)</name>
    <dbReference type="NCBI Taxonomy" id="1036673"/>
    <lineage>
        <taxon>Bacteria</taxon>
        <taxon>Bacillati</taxon>
        <taxon>Bacillota</taxon>
        <taxon>Bacilli</taxon>
        <taxon>Bacillales</taxon>
        <taxon>Paenibacillaceae</taxon>
        <taxon>Paenibacillus</taxon>
    </lineage>
</organism>
<comment type="subcellular location">
    <subcellularLocation>
        <location evidence="1">Membrane</location>
    </subcellularLocation>
</comment>
<sequence>MRETGVRKNRIFIVLTGITAVLVLWNIRLFWIQAAAVHSFAGRGIDLTENSVIQRAEGIVLDSGRGDFLDRRLEPLTGRELQVLVLFPVNKQVLESGTEASRYEEAAGILGVPPAQWKSLILGLESPRLWQRAGRPAPLSPGEARRLEALGLPGVRVLPYKERYAEDQTAGQLIGFIGQNPERITKQFTDQFHKGELQLTSKIGNAGLEKTFEPWLQGLGPTSVSLFTDGTKRALPGLDARRIAPDNPNYPLQVVTTLDGRIQREIEAVMERLRIREGAVVVLDAERGDTVAAASRPAFHPGHVDLSGGGWSNRAVKAAAPGSVFKTVTAAAALETKAVRPGETFECTGELGRFGLSCWKEGGHGRLTLEEAYAQSCNVAFAKIAERLGGEKLELYARKLGLTGTVGWSGEVHGHPHLHQWDGEEGGLVYADPAAARDAGAVAQTSIGQRDVQLTPLAAANLVVTLLHGGEVRSPRLVESIRFRTGRPYEVFEPKMRTAAVPADEGIAPGTAKVLLKWMQGVVSRGTGRPLQQAVWPLAGKSGTAQITLKNGQPGENHWFVGYGPAAKPRYAAAVLVGQLPEGQKNTSLTLFREVMDVLAKQEAKPKMSPSPS</sequence>
<feature type="domain" description="Penicillin-binding protein transpeptidase" evidence="5">
    <location>
        <begin position="278"/>
        <end position="596"/>
    </location>
</feature>
<evidence type="ECO:0000256" key="3">
    <source>
        <dbReference type="ARBA" id="ARBA00023136"/>
    </source>
</evidence>
<dbReference type="PANTHER" id="PTHR30627:SF24">
    <property type="entry name" value="PENICILLIN-BINDING PROTEIN 4B"/>
    <property type="match status" value="1"/>
</dbReference>
<evidence type="ECO:0000256" key="1">
    <source>
        <dbReference type="ARBA" id="ARBA00004370"/>
    </source>
</evidence>
<keyword evidence="4" id="KW-0812">Transmembrane</keyword>
<proteinExistence type="inferred from homology"/>
<evidence type="ECO:0000256" key="2">
    <source>
        <dbReference type="ARBA" id="ARBA00007171"/>
    </source>
</evidence>
<dbReference type="InterPro" id="IPR036138">
    <property type="entry name" value="PBP_dimer_sf"/>
</dbReference>
<dbReference type="EMBL" id="CP002869">
    <property type="protein sequence ID" value="AEI44887.1"/>
    <property type="molecule type" value="Genomic_DNA"/>
</dbReference>
<feature type="transmembrane region" description="Helical" evidence="4">
    <location>
        <begin position="12"/>
        <end position="31"/>
    </location>
</feature>
<comment type="similarity">
    <text evidence="2">Belongs to the transpeptidase family.</text>
</comment>
<evidence type="ECO:0000259" key="6">
    <source>
        <dbReference type="Pfam" id="PF03717"/>
    </source>
</evidence>
<dbReference type="Gene3D" id="3.90.1310.10">
    <property type="entry name" value="Penicillin-binding protein 2a (Domain 2)"/>
    <property type="match status" value="1"/>
</dbReference>
<dbReference type="SUPFAM" id="SSF56601">
    <property type="entry name" value="beta-lactamase/transpeptidase-like"/>
    <property type="match status" value="1"/>
</dbReference>
<feature type="domain" description="Penicillin-binding protein dimerisation" evidence="6">
    <location>
        <begin position="139"/>
        <end position="218"/>
    </location>
</feature>
<reference evidence="7 8" key="2">
    <citation type="journal article" date="2013" name="Genome Announc.">
        <title>Genome Sequence of Growth-Improving Paenibacillus mucilaginosus Strain KNP414.</title>
        <authorList>
            <person name="Lu J.J."/>
            <person name="Wang J.F."/>
            <person name="Hu X.F."/>
        </authorList>
    </citation>
    <scope>NUCLEOTIDE SEQUENCE [LARGE SCALE GENOMIC DNA]</scope>
    <source>
        <strain evidence="7 8">KNP414</strain>
    </source>
</reference>
<keyword evidence="4" id="KW-1133">Transmembrane helix</keyword>
<dbReference type="Pfam" id="PF03717">
    <property type="entry name" value="PBP_dimer"/>
    <property type="match status" value="1"/>
</dbReference>
<evidence type="ECO:0000256" key="4">
    <source>
        <dbReference type="SAM" id="Phobius"/>
    </source>
</evidence>
<dbReference type="GO" id="GO:0071972">
    <property type="term" value="F:peptidoglycan L,D-transpeptidase activity"/>
    <property type="evidence" value="ECO:0007669"/>
    <property type="project" value="TreeGrafter"/>
</dbReference>